<dbReference type="InterPro" id="IPR013320">
    <property type="entry name" value="ConA-like_dom_sf"/>
</dbReference>
<evidence type="ECO:0000313" key="1">
    <source>
        <dbReference type="EMBL" id="ADZ71442.1"/>
    </source>
</evidence>
<accession>F2IW57</accession>
<reference evidence="1 2" key="1">
    <citation type="journal article" date="2011" name="J. Bacteriol.">
        <title>Complete genome sequence of Polymorphum gilvum SL003B-26A1T, a crude oil-degrading bacterium from oil-polluted saline soil.</title>
        <authorList>
            <person name="Li S.G."/>
            <person name="Tang Y.Q."/>
            <person name="Nie Y."/>
            <person name="Cai M."/>
            <person name="Wu X.L."/>
        </authorList>
    </citation>
    <scope>NUCLEOTIDE SEQUENCE [LARGE SCALE GENOMIC DNA]</scope>
    <source>
        <strain evidence="2">LMG 25793 / CGMCC 1.9160 / SL003B-26A1</strain>
    </source>
</reference>
<dbReference type="AlphaFoldDB" id="F2IW57"/>
<keyword evidence="2" id="KW-1185">Reference proteome</keyword>
<dbReference type="Gene3D" id="2.60.120.200">
    <property type="match status" value="1"/>
</dbReference>
<dbReference type="SUPFAM" id="SSF49899">
    <property type="entry name" value="Concanavalin A-like lectins/glucanases"/>
    <property type="match status" value="1"/>
</dbReference>
<name>F2IW57_POLGS</name>
<dbReference type="STRING" id="991905.SL003B_3019"/>
<sequence>MRIGLVQPTGQQLAARRAFPPAAGPLTLWLRASNAASLVAAEGGLVPPPPGGAVAQWRDGSGLGHHASALVDAPLPVRSADGAGLMFAAGSGLAVANTPDINIGTPTALTHLVRFVPGSATDTRVVYEEGGSGTGLSVLTSGGRIWSLMWSAAPAGSPPNFVDLVDQGPATASRPTSVAMAWSQAEATRRLFLDGVLTHSRAVGSRWPSHSGNIRIALAGDSFYGSPAVVPAPAAGASFDGVLLEIVRWQA</sequence>
<protein>
    <submittedName>
        <fullName evidence="1">Uncharacterized protein</fullName>
    </submittedName>
</protein>
<organism evidence="1 2">
    <name type="scientific">Polymorphum gilvum (strain LMG 25793 / CGMCC 1.9160 / SL003B-26A1)</name>
    <dbReference type="NCBI Taxonomy" id="991905"/>
    <lineage>
        <taxon>Bacteria</taxon>
        <taxon>Pseudomonadati</taxon>
        <taxon>Pseudomonadota</taxon>
        <taxon>Alphaproteobacteria</taxon>
        <taxon>Rhodobacterales</taxon>
        <taxon>Paracoccaceae</taxon>
        <taxon>Polymorphum</taxon>
    </lineage>
</organism>
<dbReference type="RefSeq" id="WP_013653755.1">
    <property type="nucleotide sequence ID" value="NC_015259.1"/>
</dbReference>
<proteinExistence type="predicted"/>
<dbReference type="EMBL" id="CP002568">
    <property type="protein sequence ID" value="ADZ71442.1"/>
    <property type="molecule type" value="Genomic_DNA"/>
</dbReference>
<dbReference type="KEGG" id="pgv:SL003B_3019"/>
<gene>
    <name evidence="1" type="ordered locus">SL003B_3019</name>
</gene>
<dbReference type="Proteomes" id="UP000008130">
    <property type="component" value="Chromosome"/>
</dbReference>
<evidence type="ECO:0000313" key="2">
    <source>
        <dbReference type="Proteomes" id="UP000008130"/>
    </source>
</evidence>
<dbReference type="HOGENOM" id="CLU_1106353_0_0_5"/>